<proteinExistence type="predicted"/>
<evidence type="ECO:0000313" key="2">
    <source>
        <dbReference type="Proteomes" id="UP000824988"/>
    </source>
</evidence>
<dbReference type="AlphaFoldDB" id="A0A8D5AGZ0"/>
<dbReference type="KEGG" id="moz:MoryE10_03220"/>
<protein>
    <submittedName>
        <fullName evidence="1">Uncharacterized protein</fullName>
    </submittedName>
</protein>
<gene>
    <name evidence="1" type="ORF">MoryE10_03220</name>
</gene>
<dbReference type="EMBL" id="AP019782">
    <property type="protein sequence ID" value="BBL69716.1"/>
    <property type="molecule type" value="Genomic_DNA"/>
</dbReference>
<accession>A0A8D5AGZ0</accession>
<name>A0A8D5AGZ0_9GAMM</name>
<organism evidence="1 2">
    <name type="scientific">Methylogaea oryzae</name>
    <dbReference type="NCBI Taxonomy" id="1295382"/>
    <lineage>
        <taxon>Bacteria</taxon>
        <taxon>Pseudomonadati</taxon>
        <taxon>Pseudomonadota</taxon>
        <taxon>Gammaproteobacteria</taxon>
        <taxon>Methylococcales</taxon>
        <taxon>Methylococcaceae</taxon>
        <taxon>Methylogaea</taxon>
    </lineage>
</organism>
<keyword evidence="2" id="KW-1185">Reference proteome</keyword>
<reference evidence="1" key="1">
    <citation type="submission" date="2019-06" db="EMBL/GenBank/DDBJ databases">
        <title>Complete genome sequence of Methylogaea oryzae strain JCM16910.</title>
        <authorList>
            <person name="Asakawa S."/>
        </authorList>
    </citation>
    <scope>NUCLEOTIDE SEQUENCE</scope>
    <source>
        <strain evidence="1">E10</strain>
    </source>
</reference>
<dbReference type="Proteomes" id="UP000824988">
    <property type="component" value="Chromosome"/>
</dbReference>
<evidence type="ECO:0000313" key="1">
    <source>
        <dbReference type="EMBL" id="BBL69716.1"/>
    </source>
</evidence>
<dbReference type="RefSeq" id="WP_054772760.1">
    <property type="nucleotide sequence ID" value="NZ_AP019782.1"/>
</dbReference>
<sequence>MAKRNWKHVQPRSLPHAMELCLEYARDKLNRSVDTVAVEMGLTNKWSLYKWVENGNLPARLIRPFESACGANFVTRWNAISAGQLLVAIPAGRAVKAQDIQELQSVLNVAVGRLLDLAAGKAERQEVLEGLQAGLEGLAWHKANVEKQEQPEFDFWEGE</sequence>